<evidence type="ECO:0000313" key="1">
    <source>
        <dbReference type="EMBL" id="STL52221.1"/>
    </source>
</evidence>
<accession>A0A377BBF7</accession>
<dbReference type="Proteomes" id="UP000254052">
    <property type="component" value="Unassembled WGS sequence"/>
</dbReference>
<protein>
    <submittedName>
        <fullName evidence="1">ABC transporter permease</fullName>
    </submittedName>
</protein>
<dbReference type="AlphaFoldDB" id="A0A377BBF7"/>
<gene>
    <name evidence="1" type="primary">yehW_1</name>
    <name evidence="1" type="ORF">NCTC9962_04062</name>
</gene>
<reference evidence="1 2" key="1">
    <citation type="submission" date="2018-06" db="EMBL/GenBank/DDBJ databases">
        <authorList>
            <consortium name="Pathogen Informatics"/>
            <person name="Doyle S."/>
        </authorList>
    </citation>
    <scope>NUCLEOTIDE SEQUENCE [LARGE SCALE GENOMIC DNA]</scope>
    <source>
        <strain evidence="1 2">NCTC9962</strain>
    </source>
</reference>
<name>A0A377BBF7_ECOLX</name>
<evidence type="ECO:0000313" key="2">
    <source>
        <dbReference type="Proteomes" id="UP000254052"/>
    </source>
</evidence>
<dbReference type="EMBL" id="UGED01000009">
    <property type="protein sequence ID" value="STL52221.1"/>
    <property type="molecule type" value="Genomic_DNA"/>
</dbReference>
<proteinExistence type="predicted"/>
<organism evidence="1 2">
    <name type="scientific">Escherichia coli</name>
    <dbReference type="NCBI Taxonomy" id="562"/>
    <lineage>
        <taxon>Bacteria</taxon>
        <taxon>Pseudomonadati</taxon>
        <taxon>Pseudomonadota</taxon>
        <taxon>Gammaproteobacteria</taxon>
        <taxon>Enterobacterales</taxon>
        <taxon>Enterobacteriaceae</taxon>
        <taxon>Escherichia</taxon>
    </lineage>
</organism>
<sequence length="64" mass="7908">MKMLRDPLFWLIALFVALIFWLPYSQPLFAALFPQLPRPVYQQESLQLWHWLISGWWEFRVCLR</sequence>